<protein>
    <submittedName>
        <fullName evidence="2">Uncharacterized protein</fullName>
    </submittedName>
</protein>
<comment type="caution">
    <text evidence="2">The sequence shown here is derived from an EMBL/GenBank/DDBJ whole genome shotgun (WGS) entry which is preliminary data.</text>
</comment>
<reference evidence="2 3" key="1">
    <citation type="journal article" date="2021" name="Nat. Plants">
        <title>The Taxus genome provides insights into paclitaxel biosynthesis.</title>
        <authorList>
            <person name="Xiong X."/>
            <person name="Gou J."/>
            <person name="Liao Q."/>
            <person name="Li Y."/>
            <person name="Zhou Q."/>
            <person name="Bi G."/>
            <person name="Li C."/>
            <person name="Du R."/>
            <person name="Wang X."/>
            <person name="Sun T."/>
            <person name="Guo L."/>
            <person name="Liang H."/>
            <person name="Lu P."/>
            <person name="Wu Y."/>
            <person name="Zhang Z."/>
            <person name="Ro D.K."/>
            <person name="Shang Y."/>
            <person name="Huang S."/>
            <person name="Yan J."/>
        </authorList>
    </citation>
    <scope>NUCLEOTIDE SEQUENCE [LARGE SCALE GENOMIC DNA]</scope>
    <source>
        <strain evidence="2">Ta-2019</strain>
    </source>
</reference>
<sequence>WRRLVYGVMVSSDFYFFLLILLWQPAAATVFQQDIVVKGTVLCDKRMEKPFYDSTILLT</sequence>
<evidence type="ECO:0000313" key="2">
    <source>
        <dbReference type="EMBL" id="KAH9316312.1"/>
    </source>
</evidence>
<keyword evidence="1" id="KW-0732">Signal</keyword>
<dbReference type="Proteomes" id="UP000824469">
    <property type="component" value="Unassembled WGS sequence"/>
</dbReference>
<feature type="non-terminal residue" evidence="2">
    <location>
        <position position="1"/>
    </location>
</feature>
<dbReference type="AlphaFoldDB" id="A0AA38LD71"/>
<feature type="chain" id="PRO_5041285179" evidence="1">
    <location>
        <begin position="29"/>
        <end position="59"/>
    </location>
</feature>
<evidence type="ECO:0000313" key="3">
    <source>
        <dbReference type="Proteomes" id="UP000824469"/>
    </source>
</evidence>
<feature type="non-terminal residue" evidence="2">
    <location>
        <position position="59"/>
    </location>
</feature>
<proteinExistence type="predicted"/>
<evidence type="ECO:0000256" key="1">
    <source>
        <dbReference type="SAM" id="SignalP"/>
    </source>
</evidence>
<feature type="signal peptide" evidence="1">
    <location>
        <begin position="1"/>
        <end position="28"/>
    </location>
</feature>
<keyword evidence="3" id="KW-1185">Reference proteome</keyword>
<accession>A0AA38LD71</accession>
<name>A0AA38LD71_TAXCH</name>
<dbReference type="EMBL" id="JAHRHJ020000005">
    <property type="protein sequence ID" value="KAH9316312.1"/>
    <property type="molecule type" value="Genomic_DNA"/>
</dbReference>
<gene>
    <name evidence="2" type="ORF">KI387_024939</name>
</gene>
<organism evidence="2 3">
    <name type="scientific">Taxus chinensis</name>
    <name type="common">Chinese yew</name>
    <name type="synonym">Taxus wallichiana var. chinensis</name>
    <dbReference type="NCBI Taxonomy" id="29808"/>
    <lineage>
        <taxon>Eukaryota</taxon>
        <taxon>Viridiplantae</taxon>
        <taxon>Streptophyta</taxon>
        <taxon>Embryophyta</taxon>
        <taxon>Tracheophyta</taxon>
        <taxon>Spermatophyta</taxon>
        <taxon>Pinopsida</taxon>
        <taxon>Pinidae</taxon>
        <taxon>Conifers II</taxon>
        <taxon>Cupressales</taxon>
        <taxon>Taxaceae</taxon>
        <taxon>Taxus</taxon>
    </lineage>
</organism>